<name>J9G1G3_9ZZZZ</name>
<sequence>MLAIGLIWVGCQHKPIAIHRENGWYPVTGDSNDSLSLEPIVTTKDFSVLRLDSDAFGKYVIFGQIHPYYMNLWAEETEK</sequence>
<protein>
    <submittedName>
        <fullName evidence="1">Lipoprotein</fullName>
    </submittedName>
</protein>
<reference evidence="1" key="1">
    <citation type="journal article" date="2012" name="PLoS ONE">
        <title>Gene sets for utilization of primary and secondary nutrition supplies in the distal gut of endangered iberian lynx.</title>
        <authorList>
            <person name="Alcaide M."/>
            <person name="Messina E."/>
            <person name="Richter M."/>
            <person name="Bargiela R."/>
            <person name="Peplies J."/>
            <person name="Huws S.A."/>
            <person name="Newbold C.J."/>
            <person name="Golyshin P.N."/>
            <person name="Simon M.A."/>
            <person name="Lopez G."/>
            <person name="Yakimov M.M."/>
            <person name="Ferrer M."/>
        </authorList>
    </citation>
    <scope>NUCLEOTIDE SEQUENCE</scope>
</reference>
<comment type="caution">
    <text evidence="1">The sequence shown here is derived from an EMBL/GenBank/DDBJ whole genome shotgun (WGS) entry which is preliminary data.</text>
</comment>
<gene>
    <name evidence="1" type="ORF">EVA_18464</name>
</gene>
<organism evidence="1">
    <name type="scientific">gut metagenome</name>
    <dbReference type="NCBI Taxonomy" id="749906"/>
    <lineage>
        <taxon>unclassified sequences</taxon>
        <taxon>metagenomes</taxon>
        <taxon>organismal metagenomes</taxon>
    </lineage>
</organism>
<keyword evidence="1" id="KW-0449">Lipoprotein</keyword>
<proteinExistence type="predicted"/>
<feature type="non-terminal residue" evidence="1">
    <location>
        <position position="79"/>
    </location>
</feature>
<dbReference type="EMBL" id="AMCI01006980">
    <property type="protein sequence ID" value="EJW93429.1"/>
    <property type="molecule type" value="Genomic_DNA"/>
</dbReference>
<accession>J9G1G3</accession>
<evidence type="ECO:0000313" key="1">
    <source>
        <dbReference type="EMBL" id="EJW93429.1"/>
    </source>
</evidence>
<dbReference type="AlphaFoldDB" id="J9G1G3"/>